<feature type="compositionally biased region" description="Polar residues" evidence="1">
    <location>
        <begin position="139"/>
        <end position="149"/>
    </location>
</feature>
<protein>
    <submittedName>
        <fullName evidence="2">Uncharacterized protein</fullName>
    </submittedName>
</protein>
<feature type="compositionally biased region" description="Basic and acidic residues" evidence="1">
    <location>
        <begin position="64"/>
        <end position="88"/>
    </location>
</feature>
<proteinExistence type="predicted"/>
<dbReference type="AlphaFoldDB" id="A0A8S9LNT1"/>
<accession>A0A8S9LNT1</accession>
<feature type="compositionally biased region" description="Basic and acidic residues" evidence="1">
    <location>
        <begin position="117"/>
        <end position="138"/>
    </location>
</feature>
<reference evidence="2" key="1">
    <citation type="submission" date="2019-12" db="EMBL/GenBank/DDBJ databases">
        <title>Genome sequencing and annotation of Brassica cretica.</title>
        <authorList>
            <person name="Studholme D.J."/>
            <person name="Sarris P.F."/>
        </authorList>
    </citation>
    <scope>NUCLEOTIDE SEQUENCE</scope>
    <source>
        <strain evidence="2">PFS-102/07</strain>
        <tissue evidence="2">Leaf</tissue>
    </source>
</reference>
<gene>
    <name evidence="2" type="ORF">F2Q70_00012106</name>
</gene>
<feature type="region of interest" description="Disordered" evidence="1">
    <location>
        <begin position="57"/>
        <end position="149"/>
    </location>
</feature>
<feature type="compositionally biased region" description="Polar residues" evidence="1">
    <location>
        <begin position="89"/>
        <end position="101"/>
    </location>
</feature>
<evidence type="ECO:0000313" key="2">
    <source>
        <dbReference type="EMBL" id="KAF2609670.1"/>
    </source>
</evidence>
<comment type="caution">
    <text evidence="2">The sequence shown here is derived from an EMBL/GenBank/DDBJ whole genome shotgun (WGS) entry which is preliminary data.</text>
</comment>
<organism evidence="2">
    <name type="scientific">Brassica cretica</name>
    <name type="common">Mustard</name>
    <dbReference type="NCBI Taxonomy" id="69181"/>
    <lineage>
        <taxon>Eukaryota</taxon>
        <taxon>Viridiplantae</taxon>
        <taxon>Streptophyta</taxon>
        <taxon>Embryophyta</taxon>
        <taxon>Tracheophyta</taxon>
        <taxon>Spermatophyta</taxon>
        <taxon>Magnoliopsida</taxon>
        <taxon>eudicotyledons</taxon>
        <taxon>Gunneridae</taxon>
        <taxon>Pentapetalae</taxon>
        <taxon>rosids</taxon>
        <taxon>malvids</taxon>
        <taxon>Brassicales</taxon>
        <taxon>Brassicaceae</taxon>
        <taxon>Brassiceae</taxon>
        <taxon>Brassica</taxon>
    </lineage>
</organism>
<sequence length="171" mass="19034">MENNYSDVFSPNSLPLIPRIRQGIRGITCALELAGAALSQQVSHRQEITPVIPFSRCMPSSTRSNKEKHLLFSEDPAHLERTNRKDQRSTSLDAAAFTSTDSRTHPSTDTRPSSSTDIHRSTSTDIHRSTSTDIHRSTSTDSTPRISIDPQSRSMVAIVILRQDENGNLYD</sequence>
<evidence type="ECO:0000256" key="1">
    <source>
        <dbReference type="SAM" id="MobiDB-lite"/>
    </source>
</evidence>
<dbReference type="EMBL" id="QGKY02000089">
    <property type="protein sequence ID" value="KAF2609670.1"/>
    <property type="molecule type" value="Genomic_DNA"/>
</dbReference>
<name>A0A8S9LNT1_BRACR</name>